<keyword evidence="5" id="KW-1185">Reference proteome</keyword>
<dbReference type="RefSeq" id="WP_188611256.1">
    <property type="nucleotide sequence ID" value="NZ_BMGG01000008.1"/>
</dbReference>
<evidence type="ECO:0000313" key="4">
    <source>
        <dbReference type="EMBL" id="GGC80611.1"/>
    </source>
</evidence>
<name>A0A916UNM5_9HYPH</name>
<dbReference type="EMBL" id="BMGG01000008">
    <property type="protein sequence ID" value="GGC80611.1"/>
    <property type="molecule type" value="Genomic_DNA"/>
</dbReference>
<dbReference type="Pfam" id="PF07584">
    <property type="entry name" value="BatA"/>
    <property type="match status" value="1"/>
</dbReference>
<keyword evidence="1" id="KW-0812">Transmembrane</keyword>
<feature type="transmembrane region" description="Helical" evidence="1">
    <location>
        <begin position="60"/>
        <end position="82"/>
    </location>
</feature>
<keyword evidence="1" id="KW-0472">Membrane</keyword>
<evidence type="ECO:0000256" key="1">
    <source>
        <dbReference type="SAM" id="Phobius"/>
    </source>
</evidence>
<gene>
    <name evidence="4" type="ORF">GCM10010994_43240</name>
</gene>
<feature type="transmembrane region" description="Helical" evidence="1">
    <location>
        <begin position="684"/>
        <end position="700"/>
    </location>
</feature>
<dbReference type="Pfam" id="PF13709">
    <property type="entry name" value="DUF4159"/>
    <property type="match status" value="1"/>
</dbReference>
<dbReference type="Gene3D" id="3.40.50.12140">
    <property type="entry name" value="Domain of unknown function DUF4159"/>
    <property type="match status" value="1"/>
</dbReference>
<organism evidence="4 5">
    <name type="scientific">Chelatococcus reniformis</name>
    <dbReference type="NCBI Taxonomy" id="1494448"/>
    <lineage>
        <taxon>Bacteria</taxon>
        <taxon>Pseudomonadati</taxon>
        <taxon>Pseudomonadota</taxon>
        <taxon>Alphaproteobacteria</taxon>
        <taxon>Hyphomicrobiales</taxon>
        <taxon>Chelatococcaceae</taxon>
        <taxon>Chelatococcus</taxon>
    </lineage>
</organism>
<evidence type="ECO:0000313" key="5">
    <source>
        <dbReference type="Proteomes" id="UP000637002"/>
    </source>
</evidence>
<dbReference type="InterPro" id="IPR011933">
    <property type="entry name" value="Double_TM_dom"/>
</dbReference>
<feature type="domain" description="Aerotolerance regulator N-terminal" evidence="2">
    <location>
        <begin position="6"/>
        <end position="80"/>
    </location>
</feature>
<dbReference type="CDD" id="cd03143">
    <property type="entry name" value="A4_beta-galactosidase_middle_domain"/>
    <property type="match status" value="1"/>
</dbReference>
<accession>A0A916UNM5</accession>
<dbReference type="PANTHER" id="PTHR37464:SF1">
    <property type="entry name" value="BLL2463 PROTEIN"/>
    <property type="match status" value="1"/>
</dbReference>
<dbReference type="InterPro" id="IPR029062">
    <property type="entry name" value="Class_I_gatase-like"/>
</dbReference>
<comment type="caution">
    <text evidence="4">The sequence shown here is derived from an EMBL/GenBank/DDBJ whole genome shotgun (WGS) entry which is preliminary data.</text>
</comment>
<dbReference type="PANTHER" id="PTHR37464">
    <property type="entry name" value="BLL2463 PROTEIN"/>
    <property type="match status" value="1"/>
</dbReference>
<dbReference type="InterPro" id="IPR024163">
    <property type="entry name" value="Aerotolerance_reg_N"/>
</dbReference>
<sequence length="976" mass="102274">MIPSALGFAAPMALIALAALPAIWLLLRVTPPQPRRIVFPPLRLFADLAARRETPARTPWWLLALRLLIAACVILAAAGPLWNPVPDAPAGARGPLLLVLDNGFASARDWRERTALAADRMAAAGRSGRAVVVLATADRPGELTPQEAGAAQQRLRAIVPAPYTPDRRVHLAAIERLVAATPGVEIEWISDGVTVTSAPPATPAGVAQGPQTVPSVDDAAAFVTGLSQLADAAGAKPGVTVYRTPRSLALALAGTNNAAHGLEVTVIRPPPPSGRDSGIARALDIKGLPLGEARFGFPAGTTETTARFELPIELRNAVARIDIVDEPSAGAVALVDESSQRRRIGVVTGATVDVAQPLLSPTYYVGRALAPFADVREPRAGTIDTINTLIGEKVSVIVLADVGSLDRDTAEKLDAFVAGGGVLIRFAGSRLAAGNDELVPVRLRRGGRSLGGSLSWDAPKTLAPFPRESPFFGLAVPGEITVRRQILAEPDGELAGKTWAALADGTPIVTADKRGDGLLVLFHVTADPSWSNLPLSGIFVDMLRRIVALSGKPTEAADPATGRVETAAPQRTLDGFGTFRAPPATAKPVARSFAGRGTEDHPPGFYGPNEALMAVNALVPGDRFGAIDMAPLNARLEGIGRPAVIDLRMPLLLAAALLVLVDSIASLLLGGYRPRLGRRSRPTATAAVVMAATFAVWAAPPREARAQPAPPGAPPAAVARSPAEAPLRKAEVEAALVTRLAYVTTGDTQVDATSRAGLVGLSQALAQRTAMEPGEPAGVDPARDELAFYPVLYWPVVAGRPLPSEAALRRLDSYMKGGGTVVFDTRDALSGRASGATSPEGQQLRRMLATLDVPQLEPVPRDHVLTKAFYLVDTFPGRYGSGQTWVEALPAEPEGERAPARAGDGVSPIIITSNDLAAAWAVGRRGEPLYPVVGHGEARQREMAIRGGVNIVMYALTGNYKADQVHVPALLERLGQ</sequence>
<reference evidence="4" key="2">
    <citation type="submission" date="2020-09" db="EMBL/GenBank/DDBJ databases">
        <authorList>
            <person name="Sun Q."/>
            <person name="Zhou Y."/>
        </authorList>
    </citation>
    <scope>NUCLEOTIDE SEQUENCE</scope>
    <source>
        <strain evidence="4">CGMCC 1.12919</strain>
    </source>
</reference>
<feature type="transmembrane region" description="Helical" evidence="1">
    <location>
        <begin position="6"/>
        <end position="27"/>
    </location>
</feature>
<evidence type="ECO:0000259" key="2">
    <source>
        <dbReference type="Pfam" id="PF07584"/>
    </source>
</evidence>
<dbReference type="SUPFAM" id="SSF52317">
    <property type="entry name" value="Class I glutamine amidotransferase-like"/>
    <property type="match status" value="1"/>
</dbReference>
<evidence type="ECO:0000259" key="3">
    <source>
        <dbReference type="Pfam" id="PF13709"/>
    </source>
</evidence>
<reference evidence="4" key="1">
    <citation type="journal article" date="2014" name="Int. J. Syst. Evol. Microbiol.">
        <title>Complete genome sequence of Corynebacterium casei LMG S-19264T (=DSM 44701T), isolated from a smear-ripened cheese.</title>
        <authorList>
            <consortium name="US DOE Joint Genome Institute (JGI-PGF)"/>
            <person name="Walter F."/>
            <person name="Albersmeier A."/>
            <person name="Kalinowski J."/>
            <person name="Ruckert C."/>
        </authorList>
    </citation>
    <scope>NUCLEOTIDE SEQUENCE</scope>
    <source>
        <strain evidence="4">CGMCC 1.12919</strain>
    </source>
</reference>
<feature type="transmembrane region" description="Helical" evidence="1">
    <location>
        <begin position="651"/>
        <end position="672"/>
    </location>
</feature>
<protein>
    <submittedName>
        <fullName evidence="4">LytTR family transcriptional regulator</fullName>
    </submittedName>
</protein>
<dbReference type="Gene3D" id="3.40.50.880">
    <property type="match status" value="1"/>
</dbReference>
<keyword evidence="1" id="KW-1133">Transmembrane helix</keyword>
<dbReference type="NCBIfam" id="TIGR02226">
    <property type="entry name" value="two_anch"/>
    <property type="match status" value="1"/>
</dbReference>
<dbReference type="AlphaFoldDB" id="A0A916UNM5"/>
<feature type="domain" description="DUF4159" evidence="3">
    <location>
        <begin position="739"/>
        <end position="956"/>
    </location>
</feature>
<dbReference type="Proteomes" id="UP000637002">
    <property type="component" value="Unassembled WGS sequence"/>
</dbReference>
<proteinExistence type="predicted"/>
<dbReference type="InterPro" id="IPR025297">
    <property type="entry name" value="DUF4159"/>
</dbReference>